<organism evidence="6 7">
    <name type="scientific">Rhodoferax fermentans</name>
    <dbReference type="NCBI Taxonomy" id="28066"/>
    <lineage>
        <taxon>Bacteria</taxon>
        <taxon>Pseudomonadati</taxon>
        <taxon>Pseudomonadota</taxon>
        <taxon>Betaproteobacteria</taxon>
        <taxon>Burkholderiales</taxon>
        <taxon>Comamonadaceae</taxon>
        <taxon>Rhodoferax</taxon>
    </lineage>
</organism>
<keyword evidence="2 5" id="KW-0812">Transmembrane</keyword>
<dbReference type="InterPro" id="IPR004710">
    <property type="entry name" value="Bilac:Na_transpt"/>
</dbReference>
<feature type="transmembrane region" description="Helical" evidence="5">
    <location>
        <begin position="82"/>
        <end position="108"/>
    </location>
</feature>
<gene>
    <name evidence="6" type="ORF">RF819_18975</name>
</gene>
<feature type="transmembrane region" description="Helical" evidence="5">
    <location>
        <begin position="50"/>
        <end position="70"/>
    </location>
</feature>
<evidence type="ECO:0008006" key="8">
    <source>
        <dbReference type="Google" id="ProtNLM"/>
    </source>
</evidence>
<dbReference type="PANTHER" id="PTHR10361:SF24">
    <property type="entry name" value="P3 PROTEIN"/>
    <property type="match status" value="1"/>
</dbReference>
<feature type="transmembrane region" description="Helical" evidence="5">
    <location>
        <begin position="214"/>
        <end position="237"/>
    </location>
</feature>
<dbReference type="AlphaFoldDB" id="A0A1T1AYT4"/>
<dbReference type="InterPro" id="IPR002657">
    <property type="entry name" value="BilAc:Na_symport/Acr3"/>
</dbReference>
<dbReference type="Proteomes" id="UP000190750">
    <property type="component" value="Unassembled WGS sequence"/>
</dbReference>
<comment type="subcellular location">
    <subcellularLocation>
        <location evidence="1">Membrane</location>
        <topology evidence="1">Multi-pass membrane protein</topology>
    </subcellularLocation>
</comment>
<feature type="transmembrane region" description="Helical" evidence="5">
    <location>
        <begin position="243"/>
        <end position="263"/>
    </location>
</feature>
<feature type="transmembrane region" description="Helical" evidence="5">
    <location>
        <begin position="120"/>
        <end position="141"/>
    </location>
</feature>
<evidence type="ECO:0000313" key="7">
    <source>
        <dbReference type="Proteomes" id="UP000190750"/>
    </source>
</evidence>
<evidence type="ECO:0000256" key="1">
    <source>
        <dbReference type="ARBA" id="ARBA00004141"/>
    </source>
</evidence>
<keyword evidence="7" id="KW-1185">Reference proteome</keyword>
<sequence length="272" mass="28965">MFYLGLTLVLADFRRVAQRPRALLVGLVGQMLLVPLAGFAVATFAGLDPVMAVGLMVLVACPGGVSSGLLTHLARGDTALSISLTAVTSLASMLSLPLIINAALHFFMGSSLTAQLPLFPMVRSIFLLTTLPVLLGMALRWQFPKLVARLEPVASKLATSLFLLIVLATFWDQRAVLWQHLPTLGPATLLLNALILGAAYLLATQARLQHTDRIAIVTECGLQNSALGIFVCLQLLASPAMSAPSVVYALLMNLGAIVFVLVMRQRRSTAPA</sequence>
<evidence type="ECO:0000256" key="2">
    <source>
        <dbReference type="ARBA" id="ARBA00022692"/>
    </source>
</evidence>
<proteinExistence type="predicted"/>
<reference evidence="6 7" key="1">
    <citation type="submission" date="2017-01" db="EMBL/GenBank/DDBJ databases">
        <title>Genome sequencing of Rhodoferax fermentans JCM 7819.</title>
        <authorList>
            <person name="Kim Y.J."/>
            <person name="Farh M.E.-A."/>
            <person name="Yang D.-C."/>
        </authorList>
    </citation>
    <scope>NUCLEOTIDE SEQUENCE [LARGE SCALE GENOMIC DNA]</scope>
    <source>
        <strain evidence="6 7">JCM 7819</strain>
    </source>
</reference>
<evidence type="ECO:0000256" key="3">
    <source>
        <dbReference type="ARBA" id="ARBA00022989"/>
    </source>
</evidence>
<dbReference type="EMBL" id="MTJN01000002">
    <property type="protein sequence ID" value="OOV09296.1"/>
    <property type="molecule type" value="Genomic_DNA"/>
</dbReference>
<evidence type="ECO:0000256" key="4">
    <source>
        <dbReference type="ARBA" id="ARBA00023136"/>
    </source>
</evidence>
<keyword evidence="3 5" id="KW-1133">Transmembrane helix</keyword>
<feature type="transmembrane region" description="Helical" evidence="5">
    <location>
        <begin position="22"/>
        <end position="44"/>
    </location>
</feature>
<comment type="caution">
    <text evidence="6">The sequence shown here is derived from an EMBL/GenBank/DDBJ whole genome shotgun (WGS) entry which is preliminary data.</text>
</comment>
<name>A0A1T1AYT4_RHOFE</name>
<accession>A0A1T1AYT4</accession>
<evidence type="ECO:0000313" key="6">
    <source>
        <dbReference type="EMBL" id="OOV09296.1"/>
    </source>
</evidence>
<dbReference type="STRING" id="28066.RF819_18975"/>
<dbReference type="OrthoDB" id="9806785at2"/>
<evidence type="ECO:0000256" key="5">
    <source>
        <dbReference type="SAM" id="Phobius"/>
    </source>
</evidence>
<dbReference type="GO" id="GO:0016020">
    <property type="term" value="C:membrane"/>
    <property type="evidence" value="ECO:0007669"/>
    <property type="project" value="UniProtKB-SubCell"/>
</dbReference>
<dbReference type="Gene3D" id="1.20.1530.20">
    <property type="match status" value="1"/>
</dbReference>
<dbReference type="InterPro" id="IPR038770">
    <property type="entry name" value="Na+/solute_symporter_sf"/>
</dbReference>
<keyword evidence="4 5" id="KW-0472">Membrane</keyword>
<dbReference type="Pfam" id="PF01758">
    <property type="entry name" value="SBF"/>
    <property type="match status" value="1"/>
</dbReference>
<feature type="transmembrane region" description="Helical" evidence="5">
    <location>
        <begin position="153"/>
        <end position="171"/>
    </location>
</feature>
<protein>
    <recommendedName>
        <fullName evidence="8">Bile acid:sodium symporter</fullName>
    </recommendedName>
</protein>
<dbReference type="PANTHER" id="PTHR10361">
    <property type="entry name" value="SODIUM-BILE ACID COTRANSPORTER"/>
    <property type="match status" value="1"/>
</dbReference>
<feature type="transmembrane region" description="Helical" evidence="5">
    <location>
        <begin position="183"/>
        <end position="202"/>
    </location>
</feature>